<keyword evidence="4" id="KW-1185">Reference proteome</keyword>
<evidence type="ECO:0000313" key="3">
    <source>
        <dbReference type="EMBL" id="MUG32083.1"/>
    </source>
</evidence>
<name>A0A844LZY5_9GAMM</name>
<protein>
    <submittedName>
        <fullName evidence="3">DUF262 domain-containing protein</fullName>
    </submittedName>
</protein>
<proteinExistence type="predicted"/>
<evidence type="ECO:0000259" key="2">
    <source>
        <dbReference type="Pfam" id="PF25202"/>
    </source>
</evidence>
<accession>A0A844LZY5</accession>
<gene>
    <name evidence="3" type="ORF">GB996_04660</name>
</gene>
<dbReference type="OrthoDB" id="9798761at2"/>
<dbReference type="Proteomes" id="UP000442109">
    <property type="component" value="Unassembled WGS sequence"/>
</dbReference>
<dbReference type="InterPro" id="IPR057156">
    <property type="entry name" value="DUF7834"/>
</dbReference>
<dbReference type="RefSeq" id="WP_155586976.1">
    <property type="nucleotide sequence ID" value="NZ_WFKQ01000002.1"/>
</dbReference>
<dbReference type="AlphaFoldDB" id="A0A844LZY5"/>
<feature type="domain" description="DUF7834" evidence="2">
    <location>
        <begin position="208"/>
        <end position="447"/>
    </location>
</feature>
<dbReference type="Pfam" id="PF03235">
    <property type="entry name" value="GmrSD_N"/>
    <property type="match status" value="1"/>
</dbReference>
<feature type="domain" description="GmrSD restriction endonucleases N-terminal" evidence="1">
    <location>
        <begin position="20"/>
        <end position="196"/>
    </location>
</feature>
<sequence length="463" mass="54347">MIEGPNSKDDQLIAKKILTIEEVLEGSNLKIPEYQRPYKWQDTHVLKLIDDIQTQSDKPSYRLGTIVLHKTDDKLEIVDGQQRLITILLIIQAFKTSNKASNYAVLKKINQNIETLLEQFKFTSTISKANLQKNYQVIRQEVNKAEFTHHTIEFLLKQCEVVVITLSKISEAFQFFDSQNARGRDLNPHDLLKAFHLREFDNDEKQIKIATVKFWEDSNSEDLALLFSKYLYRIRGWMNGRSSRFFTKSDVDIFKGVNLTGSANYPSLKALKITHHNIDDLNQQARARLGVDGDMFSFPFQFDQTIINGRRFFEMVRYYQDFEFLRHKDQLIKKIELKDESKEILEVISNYSGRHRTGDKYTRGVFNALLMAYYDKFGEHELSSALNKIFIWAYSLRLDYQRLSFASVDNYVLKRNLFITLKEANHPKDFLYEPLPILNDIKDSKKTDEIVTLFKEMGYYNVK</sequence>
<dbReference type="Pfam" id="PF25202">
    <property type="entry name" value="DUF7834"/>
    <property type="match status" value="1"/>
</dbReference>
<dbReference type="PANTHER" id="PTHR35149">
    <property type="entry name" value="SLL5132 PROTEIN"/>
    <property type="match status" value="1"/>
</dbReference>
<dbReference type="EMBL" id="WFKQ01000002">
    <property type="protein sequence ID" value="MUG32083.1"/>
    <property type="molecule type" value="Genomic_DNA"/>
</dbReference>
<dbReference type="PANTHER" id="PTHR35149:SF2">
    <property type="entry name" value="DUF262 DOMAIN-CONTAINING PROTEIN"/>
    <property type="match status" value="1"/>
</dbReference>
<comment type="caution">
    <text evidence="3">The sequence shown here is derived from an EMBL/GenBank/DDBJ whole genome shotgun (WGS) entry which is preliminary data.</text>
</comment>
<organism evidence="3 4">
    <name type="scientific">Psychrobacter sanguinis</name>
    <dbReference type="NCBI Taxonomy" id="861445"/>
    <lineage>
        <taxon>Bacteria</taxon>
        <taxon>Pseudomonadati</taxon>
        <taxon>Pseudomonadota</taxon>
        <taxon>Gammaproteobacteria</taxon>
        <taxon>Moraxellales</taxon>
        <taxon>Moraxellaceae</taxon>
        <taxon>Psychrobacter</taxon>
    </lineage>
</organism>
<dbReference type="InterPro" id="IPR004919">
    <property type="entry name" value="GmrSD_N"/>
</dbReference>
<evidence type="ECO:0000313" key="4">
    <source>
        <dbReference type="Proteomes" id="UP000442109"/>
    </source>
</evidence>
<reference evidence="3 4" key="1">
    <citation type="journal article" date="2019" name="PLoS ONE">
        <title>Pup mortality in New Zealand sea lions (Phocarctos hookeri) at Enderby Island, Auckland Islands, 2013-18.</title>
        <authorList>
            <person name="Michael S.A."/>
            <person name="Hayman D.T.S."/>
            <person name="Gray R."/>
            <person name="Zhang J."/>
            <person name="Rogers L."/>
            <person name="Roe W.D."/>
        </authorList>
    </citation>
    <scope>NUCLEOTIDE SEQUENCE [LARGE SCALE GENOMIC DNA]</scope>
    <source>
        <strain evidence="3 4">SM868</strain>
    </source>
</reference>
<evidence type="ECO:0000259" key="1">
    <source>
        <dbReference type="Pfam" id="PF03235"/>
    </source>
</evidence>